<evidence type="ECO:0000256" key="11">
    <source>
        <dbReference type="ARBA" id="ARBA00022692"/>
    </source>
</evidence>
<evidence type="ECO:0000256" key="12">
    <source>
        <dbReference type="ARBA" id="ARBA00022695"/>
    </source>
</evidence>
<sequence>MLRQRVITALVLAPFVIFVILWVPHPITCAVLALLVAAGAWEWSAFPGFTHTSTRLAYVAFIAACLGLAWYVGVDSAESSLLLYASLAWWVLALLWIGFAPASVNRATAAVAGLFALVPVWLALVRLHAQGPQLMLFLLLLVVAADIGAYFAGRSLGRHKLAPRVSPGKTWEGVGGGLVAAALMAAFGVWWFSMDTVPFMALCILVAIASVVGDLTESMFKRHAGLKDSGNLLPGHGGVLDRVDSVTAAAPVFLIGLERLGLLR</sequence>
<evidence type="ECO:0000256" key="6">
    <source>
        <dbReference type="ARBA" id="ARBA00012487"/>
    </source>
</evidence>
<dbReference type="Pfam" id="PF01148">
    <property type="entry name" value="CTP_transf_1"/>
    <property type="match status" value="1"/>
</dbReference>
<dbReference type="PANTHER" id="PTHR46382:SF1">
    <property type="entry name" value="PHOSPHATIDATE CYTIDYLYLTRANSFERASE"/>
    <property type="match status" value="1"/>
</dbReference>
<keyword evidence="15 19" id="KW-0472">Membrane</keyword>
<evidence type="ECO:0000256" key="1">
    <source>
        <dbReference type="ARBA" id="ARBA00001698"/>
    </source>
</evidence>
<name>A0A829YBI4_9GAMM</name>
<keyword evidence="14" id="KW-0443">Lipid metabolism</keyword>
<dbReference type="RefSeq" id="WP_161812388.1">
    <property type="nucleotide sequence ID" value="NZ_BLJN01000002.1"/>
</dbReference>
<proteinExistence type="inferred from homology"/>
<evidence type="ECO:0000256" key="8">
    <source>
        <dbReference type="ARBA" id="ARBA00022475"/>
    </source>
</evidence>
<evidence type="ECO:0000256" key="16">
    <source>
        <dbReference type="ARBA" id="ARBA00023209"/>
    </source>
</evidence>
<evidence type="ECO:0000256" key="5">
    <source>
        <dbReference type="ARBA" id="ARBA00010185"/>
    </source>
</evidence>
<dbReference type="InterPro" id="IPR000374">
    <property type="entry name" value="PC_trans"/>
</dbReference>
<feature type="transmembrane region" description="Helical" evidence="19">
    <location>
        <begin position="107"/>
        <end position="128"/>
    </location>
</feature>
<keyword evidence="10 18" id="KW-0808">Transferase</keyword>
<accession>A0A829YBI4</accession>
<dbReference type="PANTHER" id="PTHR46382">
    <property type="entry name" value="PHOSPHATIDATE CYTIDYLYLTRANSFERASE"/>
    <property type="match status" value="1"/>
</dbReference>
<feature type="transmembrane region" description="Helical" evidence="19">
    <location>
        <begin position="7"/>
        <end position="24"/>
    </location>
</feature>
<organism evidence="20 21">
    <name type="scientific">Steroidobacter agaridevorans</name>
    <dbReference type="NCBI Taxonomy" id="2695856"/>
    <lineage>
        <taxon>Bacteria</taxon>
        <taxon>Pseudomonadati</taxon>
        <taxon>Pseudomonadota</taxon>
        <taxon>Gammaproteobacteria</taxon>
        <taxon>Steroidobacterales</taxon>
        <taxon>Steroidobacteraceae</taxon>
        <taxon>Steroidobacter</taxon>
    </lineage>
</organism>
<evidence type="ECO:0000256" key="10">
    <source>
        <dbReference type="ARBA" id="ARBA00022679"/>
    </source>
</evidence>
<evidence type="ECO:0000256" key="19">
    <source>
        <dbReference type="SAM" id="Phobius"/>
    </source>
</evidence>
<dbReference type="EC" id="2.7.7.41" evidence="6 18"/>
<dbReference type="AlphaFoldDB" id="A0A829YBI4"/>
<keyword evidence="11 18" id="KW-0812">Transmembrane</keyword>
<comment type="pathway">
    <text evidence="3 18">Phospholipid metabolism; CDP-diacylglycerol biosynthesis; CDP-diacylglycerol from sn-glycerol 3-phosphate: step 3/3.</text>
</comment>
<dbReference type="PROSITE" id="PS01315">
    <property type="entry name" value="CDS"/>
    <property type="match status" value="1"/>
</dbReference>
<evidence type="ECO:0000256" key="13">
    <source>
        <dbReference type="ARBA" id="ARBA00022989"/>
    </source>
</evidence>
<comment type="pathway">
    <text evidence="4">Lipid metabolism.</text>
</comment>
<evidence type="ECO:0000256" key="7">
    <source>
        <dbReference type="ARBA" id="ARBA00019373"/>
    </source>
</evidence>
<evidence type="ECO:0000256" key="18">
    <source>
        <dbReference type="RuleBase" id="RU003938"/>
    </source>
</evidence>
<comment type="similarity">
    <text evidence="5 18">Belongs to the CDS family.</text>
</comment>
<keyword evidence="13 19" id="KW-1133">Transmembrane helix</keyword>
<evidence type="ECO:0000256" key="3">
    <source>
        <dbReference type="ARBA" id="ARBA00005119"/>
    </source>
</evidence>
<dbReference type="EMBL" id="BLJN01000002">
    <property type="protein sequence ID" value="GFE80744.1"/>
    <property type="molecule type" value="Genomic_DNA"/>
</dbReference>
<dbReference type="UniPathway" id="UPA00557">
    <property type="reaction ID" value="UER00614"/>
</dbReference>
<comment type="catalytic activity">
    <reaction evidence="1 18">
        <text>a 1,2-diacyl-sn-glycero-3-phosphate + CTP + H(+) = a CDP-1,2-diacyl-sn-glycerol + diphosphate</text>
        <dbReference type="Rhea" id="RHEA:16229"/>
        <dbReference type="ChEBI" id="CHEBI:15378"/>
        <dbReference type="ChEBI" id="CHEBI:33019"/>
        <dbReference type="ChEBI" id="CHEBI:37563"/>
        <dbReference type="ChEBI" id="CHEBI:58332"/>
        <dbReference type="ChEBI" id="CHEBI:58608"/>
        <dbReference type="EC" id="2.7.7.41"/>
    </reaction>
</comment>
<feature type="transmembrane region" description="Helical" evidence="19">
    <location>
        <begin position="80"/>
        <end position="100"/>
    </location>
</feature>
<protein>
    <recommendedName>
        <fullName evidence="7 18">Phosphatidate cytidylyltransferase</fullName>
        <ecNumber evidence="6 18">2.7.7.41</ecNumber>
    </recommendedName>
</protein>
<dbReference type="GO" id="GO:0004605">
    <property type="term" value="F:phosphatidate cytidylyltransferase activity"/>
    <property type="evidence" value="ECO:0007669"/>
    <property type="project" value="UniProtKB-EC"/>
</dbReference>
<evidence type="ECO:0000256" key="2">
    <source>
        <dbReference type="ARBA" id="ARBA00004651"/>
    </source>
</evidence>
<keyword evidence="12 18" id="KW-0548">Nucleotidyltransferase</keyword>
<evidence type="ECO:0000313" key="21">
    <source>
        <dbReference type="Proteomes" id="UP000445000"/>
    </source>
</evidence>
<feature type="transmembrane region" description="Helical" evidence="19">
    <location>
        <begin position="56"/>
        <end position="74"/>
    </location>
</feature>
<dbReference type="GO" id="GO:0005886">
    <property type="term" value="C:plasma membrane"/>
    <property type="evidence" value="ECO:0007669"/>
    <property type="project" value="UniProtKB-SubCell"/>
</dbReference>
<feature type="transmembrane region" description="Helical" evidence="19">
    <location>
        <begin position="199"/>
        <end position="216"/>
    </location>
</feature>
<keyword evidence="21" id="KW-1185">Reference proteome</keyword>
<feature type="transmembrane region" description="Helical" evidence="19">
    <location>
        <begin position="134"/>
        <end position="153"/>
    </location>
</feature>
<evidence type="ECO:0000256" key="4">
    <source>
        <dbReference type="ARBA" id="ARBA00005189"/>
    </source>
</evidence>
<keyword evidence="16" id="KW-0594">Phospholipid biosynthesis</keyword>
<keyword evidence="17" id="KW-1208">Phospholipid metabolism</keyword>
<gene>
    <name evidence="20" type="primary">cdsA-1</name>
    <name evidence="20" type="ORF">GCM10011487_27440</name>
</gene>
<evidence type="ECO:0000256" key="15">
    <source>
        <dbReference type="ARBA" id="ARBA00023136"/>
    </source>
</evidence>
<evidence type="ECO:0000256" key="17">
    <source>
        <dbReference type="ARBA" id="ARBA00023264"/>
    </source>
</evidence>
<comment type="subcellular location">
    <subcellularLocation>
        <location evidence="2">Cell membrane</location>
        <topology evidence="2">Multi-pass membrane protein</topology>
    </subcellularLocation>
</comment>
<evidence type="ECO:0000256" key="14">
    <source>
        <dbReference type="ARBA" id="ARBA00023098"/>
    </source>
</evidence>
<reference evidence="21" key="1">
    <citation type="submission" date="2020-01" db="EMBL/GenBank/DDBJ databases">
        <title>'Steroidobacter agaridevorans' sp. nov., agar-degrading bacteria isolated from rhizosphere soils.</title>
        <authorList>
            <person name="Ikenaga M."/>
            <person name="Kataoka M."/>
            <person name="Murouchi A."/>
            <person name="Katsuragi S."/>
            <person name="Sakai M."/>
        </authorList>
    </citation>
    <scope>NUCLEOTIDE SEQUENCE [LARGE SCALE GENOMIC DNA]</scope>
    <source>
        <strain evidence="21">YU21-B</strain>
    </source>
</reference>
<comment type="caution">
    <text evidence="20">The sequence shown here is derived from an EMBL/GenBank/DDBJ whole genome shotgun (WGS) entry which is preliminary data.</text>
</comment>
<evidence type="ECO:0000313" key="20">
    <source>
        <dbReference type="EMBL" id="GFE80744.1"/>
    </source>
</evidence>
<keyword evidence="9" id="KW-0444">Lipid biosynthesis</keyword>
<keyword evidence="8" id="KW-1003">Cell membrane</keyword>
<dbReference type="Proteomes" id="UP000445000">
    <property type="component" value="Unassembled WGS sequence"/>
</dbReference>
<feature type="transmembrane region" description="Helical" evidence="19">
    <location>
        <begin position="174"/>
        <end position="193"/>
    </location>
</feature>
<dbReference type="GO" id="GO:0016024">
    <property type="term" value="P:CDP-diacylglycerol biosynthetic process"/>
    <property type="evidence" value="ECO:0007669"/>
    <property type="project" value="UniProtKB-UniPathway"/>
</dbReference>
<evidence type="ECO:0000256" key="9">
    <source>
        <dbReference type="ARBA" id="ARBA00022516"/>
    </source>
</evidence>